<gene>
    <name evidence="3" type="ORF">APTSU1_000320100</name>
</gene>
<dbReference type="Proteomes" id="UP001623349">
    <property type="component" value="Unassembled WGS sequence"/>
</dbReference>
<evidence type="ECO:0000256" key="1">
    <source>
        <dbReference type="SAM" id="SignalP"/>
    </source>
</evidence>
<organism evidence="3 4">
    <name type="scientific">Apodemus speciosus</name>
    <name type="common">Large Japanese field mouse</name>
    <dbReference type="NCBI Taxonomy" id="105296"/>
    <lineage>
        <taxon>Eukaryota</taxon>
        <taxon>Metazoa</taxon>
        <taxon>Chordata</taxon>
        <taxon>Craniata</taxon>
        <taxon>Vertebrata</taxon>
        <taxon>Euteleostomi</taxon>
        <taxon>Mammalia</taxon>
        <taxon>Eutheria</taxon>
        <taxon>Euarchontoglires</taxon>
        <taxon>Glires</taxon>
        <taxon>Rodentia</taxon>
        <taxon>Myomorpha</taxon>
        <taxon>Muroidea</taxon>
        <taxon>Muridae</taxon>
        <taxon>Murinae</taxon>
        <taxon>Apodemus</taxon>
    </lineage>
</organism>
<dbReference type="PANTHER" id="PTHR11177:SF140">
    <property type="entry name" value="CHITINASE-LIKE PROTEIN 3-RELATED"/>
    <property type="match status" value="1"/>
</dbReference>
<evidence type="ECO:0000313" key="3">
    <source>
        <dbReference type="EMBL" id="GAB1287971.1"/>
    </source>
</evidence>
<accession>A0ABQ0EMH7</accession>
<dbReference type="InterPro" id="IPR050314">
    <property type="entry name" value="Glycosyl_Hydrlase_18"/>
</dbReference>
<name>A0ABQ0EMH7_APOSI</name>
<feature type="chain" id="PRO_5046536265" evidence="1">
    <location>
        <begin position="19"/>
        <end position="86"/>
    </location>
</feature>
<dbReference type="Gene3D" id="3.20.20.80">
    <property type="entry name" value="Glycosidases"/>
    <property type="match status" value="1"/>
</dbReference>
<dbReference type="Gene3D" id="3.10.50.10">
    <property type="match status" value="1"/>
</dbReference>
<dbReference type="SUPFAM" id="SSF54556">
    <property type="entry name" value="Chitinase insertion domain"/>
    <property type="match status" value="1"/>
</dbReference>
<keyword evidence="1" id="KW-0732">Signal</keyword>
<reference evidence="3 4" key="1">
    <citation type="submission" date="2024-08" db="EMBL/GenBank/DDBJ databases">
        <title>The draft genome of Apodemus speciosus.</title>
        <authorList>
            <person name="Nabeshima K."/>
            <person name="Suzuki S."/>
            <person name="Onuma M."/>
        </authorList>
    </citation>
    <scope>NUCLEOTIDE SEQUENCE [LARGE SCALE GENOMIC DNA]</scope>
    <source>
        <strain evidence="3">IB14-021</strain>
    </source>
</reference>
<feature type="domain" description="GH18" evidence="2">
    <location>
        <begin position="1"/>
        <end position="86"/>
    </location>
</feature>
<dbReference type="EMBL" id="BAAFST010000003">
    <property type="protein sequence ID" value="GAB1287971.1"/>
    <property type="molecule type" value="Genomic_DNA"/>
</dbReference>
<protein>
    <submittedName>
        <fullName evidence="3">Chitinase-like 5</fullName>
    </submittedName>
</protein>
<feature type="signal peptide" evidence="1">
    <location>
        <begin position="1"/>
        <end position="18"/>
    </location>
</feature>
<dbReference type="InterPro" id="IPR029070">
    <property type="entry name" value="Chitinase_insertion_sf"/>
</dbReference>
<dbReference type="Pfam" id="PF00704">
    <property type="entry name" value="Glyco_hydro_18"/>
    <property type="match status" value="1"/>
</dbReference>
<dbReference type="InterPro" id="IPR001223">
    <property type="entry name" value="Glyco_hydro18_cat"/>
</dbReference>
<dbReference type="PANTHER" id="PTHR11177">
    <property type="entry name" value="CHITINASE"/>
    <property type="match status" value="1"/>
</dbReference>
<comment type="caution">
    <text evidence="3">The sequence shown here is derived from an EMBL/GenBank/DDBJ whole genome shotgun (WGS) entry which is preliminary data.</text>
</comment>
<evidence type="ECO:0000259" key="2">
    <source>
        <dbReference type="PROSITE" id="PS51910"/>
    </source>
</evidence>
<proteinExistence type="predicted"/>
<evidence type="ECO:0000313" key="4">
    <source>
        <dbReference type="Proteomes" id="UP001623349"/>
    </source>
</evidence>
<keyword evidence="4" id="KW-1185">Reference proteome</keyword>
<sequence>MLSDPLTLELVPLLLVLAHHGKYTGETGLWAYYEICSFLNAGATENWDVAQEVPYAYQGNEWVGYDNVGSFKMKIVTTLIEGSFSQ</sequence>
<dbReference type="PROSITE" id="PS51910">
    <property type="entry name" value="GH18_2"/>
    <property type="match status" value="1"/>
</dbReference>